<protein>
    <submittedName>
        <fullName evidence="1">Uncharacterized protein</fullName>
    </submittedName>
</protein>
<gene>
    <name evidence="1" type="ORF">TTHERM_000593068</name>
</gene>
<accession>W7XDF2</accession>
<dbReference type="KEGG" id="tet:TTHERM_000593068"/>
<dbReference type="RefSeq" id="XP_012651872.1">
    <property type="nucleotide sequence ID" value="XM_012796418.1"/>
</dbReference>
<organism evidence="1 2">
    <name type="scientific">Tetrahymena thermophila (strain SB210)</name>
    <dbReference type="NCBI Taxonomy" id="312017"/>
    <lineage>
        <taxon>Eukaryota</taxon>
        <taxon>Sar</taxon>
        <taxon>Alveolata</taxon>
        <taxon>Ciliophora</taxon>
        <taxon>Intramacronucleata</taxon>
        <taxon>Oligohymenophorea</taxon>
        <taxon>Hymenostomatida</taxon>
        <taxon>Tetrahymenina</taxon>
        <taxon>Tetrahymenidae</taxon>
        <taxon>Tetrahymena</taxon>
    </lineage>
</organism>
<dbReference type="EMBL" id="GG662781">
    <property type="protein sequence ID" value="EWS75572.1"/>
    <property type="molecule type" value="Genomic_DNA"/>
</dbReference>
<evidence type="ECO:0000313" key="2">
    <source>
        <dbReference type="Proteomes" id="UP000009168"/>
    </source>
</evidence>
<dbReference type="GeneID" id="24439755"/>
<reference evidence="2" key="1">
    <citation type="journal article" date="2006" name="PLoS Biol.">
        <title>Macronuclear genome sequence of the ciliate Tetrahymena thermophila, a model eukaryote.</title>
        <authorList>
            <person name="Eisen J.A."/>
            <person name="Coyne R.S."/>
            <person name="Wu M."/>
            <person name="Wu D."/>
            <person name="Thiagarajan M."/>
            <person name="Wortman J.R."/>
            <person name="Badger J.H."/>
            <person name="Ren Q."/>
            <person name="Amedeo P."/>
            <person name="Jones K.M."/>
            <person name="Tallon L.J."/>
            <person name="Delcher A.L."/>
            <person name="Salzberg S.L."/>
            <person name="Silva J.C."/>
            <person name="Haas B.J."/>
            <person name="Majoros W.H."/>
            <person name="Farzad M."/>
            <person name="Carlton J.M."/>
            <person name="Smith R.K. Jr."/>
            <person name="Garg J."/>
            <person name="Pearlman R.E."/>
            <person name="Karrer K.M."/>
            <person name="Sun L."/>
            <person name="Manning G."/>
            <person name="Elde N.C."/>
            <person name="Turkewitz A.P."/>
            <person name="Asai D.J."/>
            <person name="Wilkes D.E."/>
            <person name="Wang Y."/>
            <person name="Cai H."/>
            <person name="Collins K."/>
            <person name="Stewart B.A."/>
            <person name="Lee S.R."/>
            <person name="Wilamowska K."/>
            <person name="Weinberg Z."/>
            <person name="Ruzzo W.L."/>
            <person name="Wloga D."/>
            <person name="Gaertig J."/>
            <person name="Frankel J."/>
            <person name="Tsao C.-C."/>
            <person name="Gorovsky M.A."/>
            <person name="Keeling P.J."/>
            <person name="Waller R.F."/>
            <person name="Patron N.J."/>
            <person name="Cherry J.M."/>
            <person name="Stover N.A."/>
            <person name="Krieger C.J."/>
            <person name="del Toro C."/>
            <person name="Ryder H.F."/>
            <person name="Williamson S.C."/>
            <person name="Barbeau R.A."/>
            <person name="Hamilton E.P."/>
            <person name="Orias E."/>
        </authorList>
    </citation>
    <scope>NUCLEOTIDE SEQUENCE [LARGE SCALE GENOMIC DNA]</scope>
    <source>
        <strain evidence="2">SB210</strain>
    </source>
</reference>
<keyword evidence="2" id="KW-1185">Reference proteome</keyword>
<proteinExistence type="predicted"/>
<evidence type="ECO:0000313" key="1">
    <source>
        <dbReference type="EMBL" id="EWS75572.1"/>
    </source>
</evidence>
<dbReference type="Proteomes" id="UP000009168">
    <property type="component" value="Unassembled WGS sequence"/>
</dbReference>
<sequence length="127" mass="15106">MKIINTINALDQQISSKANQNQLQLYIIKLSLLNPKTQIQNFIPVIRKNAQGHPSQKRSCFRKLDLQQAFHELKHVLSKDLCTFQQQEQYSLKQQKYQFLIVRSIEFHQILHLYCKQEVIKRCLRAN</sequence>
<name>W7XDF2_TETTS</name>
<dbReference type="InParanoid" id="W7XDF2"/>
<dbReference type="AlphaFoldDB" id="W7XDF2"/>